<sequence>MRKRLWIVNNEHCYWKSGVTKPGYTAIPFPLECTDGIDTNVSAAFEQYACVDLSPTFYTNMPGWHSHPNVMIVEDARNFAQNGYFLQTLFLPEHSGCHVDAPAHILPDKADQTIDIFPANALCGIAKKIDLSQENYAPGDLASLSKVEEVMKHTGITIENGDIVVFDFGYDRYLVDVEKKPAHQRNWWGENEPGLAEDVCRFLSEVGVKAVGSDTPACDTAQINGQVTADFGHAHYFLPNGIFIVEGLYGLAKVPACFYLLALPLKIKGRSGSPLRPIALF</sequence>
<evidence type="ECO:0000313" key="1">
    <source>
        <dbReference type="EMBL" id="EFH86620.1"/>
    </source>
</evidence>
<dbReference type="STRING" id="485913.Krac_7925"/>
<dbReference type="InterPro" id="IPR007325">
    <property type="entry name" value="KFase/CYL"/>
</dbReference>
<proteinExistence type="predicted"/>
<reference evidence="1 2" key="1">
    <citation type="journal article" date="2011" name="Stand. Genomic Sci.">
        <title>Non-contiguous finished genome sequence and contextual data of the filamentous soil bacterium Ktedonobacter racemifer type strain (SOSP1-21).</title>
        <authorList>
            <person name="Chang Y.J."/>
            <person name="Land M."/>
            <person name="Hauser L."/>
            <person name="Chertkov O."/>
            <person name="Del Rio T.G."/>
            <person name="Nolan M."/>
            <person name="Copeland A."/>
            <person name="Tice H."/>
            <person name="Cheng J.F."/>
            <person name="Lucas S."/>
            <person name="Han C."/>
            <person name="Goodwin L."/>
            <person name="Pitluck S."/>
            <person name="Ivanova N."/>
            <person name="Ovchinikova G."/>
            <person name="Pati A."/>
            <person name="Chen A."/>
            <person name="Palaniappan K."/>
            <person name="Mavromatis K."/>
            <person name="Liolios K."/>
            <person name="Brettin T."/>
            <person name="Fiebig A."/>
            <person name="Rohde M."/>
            <person name="Abt B."/>
            <person name="Goker M."/>
            <person name="Detter J.C."/>
            <person name="Woyke T."/>
            <person name="Bristow J."/>
            <person name="Eisen J.A."/>
            <person name="Markowitz V."/>
            <person name="Hugenholtz P."/>
            <person name="Kyrpides N.C."/>
            <person name="Klenk H.P."/>
            <person name="Lapidus A."/>
        </authorList>
    </citation>
    <scope>NUCLEOTIDE SEQUENCE [LARGE SCALE GENOMIC DNA]</scope>
    <source>
        <strain evidence="2">DSM 44963</strain>
    </source>
</reference>
<dbReference type="eggNOG" id="COG1878">
    <property type="taxonomic scope" value="Bacteria"/>
</dbReference>
<dbReference type="PANTHER" id="PTHR31118">
    <property type="entry name" value="CYCLASE-LIKE PROTEIN 2"/>
    <property type="match status" value="1"/>
</dbReference>
<dbReference type="GO" id="GO:0004061">
    <property type="term" value="F:arylformamidase activity"/>
    <property type="evidence" value="ECO:0007669"/>
    <property type="project" value="InterPro"/>
</dbReference>
<protein>
    <submittedName>
        <fullName evidence="1">Cyclase family protein</fullName>
    </submittedName>
</protein>
<dbReference type="InterPro" id="IPR037175">
    <property type="entry name" value="KFase_sf"/>
</dbReference>
<dbReference type="SUPFAM" id="SSF102198">
    <property type="entry name" value="Putative cyclase"/>
    <property type="match status" value="1"/>
</dbReference>
<name>D6TLH0_KTERA</name>
<gene>
    <name evidence="1" type="ORF">Krac_7925</name>
</gene>
<dbReference type="RefSeq" id="WP_007911086.1">
    <property type="nucleotide sequence ID" value="NZ_ADVG01000002.1"/>
</dbReference>
<dbReference type="Proteomes" id="UP000004508">
    <property type="component" value="Unassembled WGS sequence"/>
</dbReference>
<dbReference type="EMBL" id="ADVG01000002">
    <property type="protein sequence ID" value="EFH86620.1"/>
    <property type="molecule type" value="Genomic_DNA"/>
</dbReference>
<dbReference type="AlphaFoldDB" id="D6TLH0"/>
<evidence type="ECO:0000313" key="2">
    <source>
        <dbReference type="Proteomes" id="UP000004508"/>
    </source>
</evidence>
<dbReference type="Gene3D" id="3.50.30.50">
    <property type="entry name" value="Putative cyclase"/>
    <property type="match status" value="1"/>
</dbReference>
<organism evidence="1 2">
    <name type="scientific">Ktedonobacter racemifer DSM 44963</name>
    <dbReference type="NCBI Taxonomy" id="485913"/>
    <lineage>
        <taxon>Bacteria</taxon>
        <taxon>Bacillati</taxon>
        <taxon>Chloroflexota</taxon>
        <taxon>Ktedonobacteria</taxon>
        <taxon>Ktedonobacterales</taxon>
        <taxon>Ktedonobacteraceae</taxon>
        <taxon>Ktedonobacter</taxon>
    </lineage>
</organism>
<accession>D6TLH0</accession>
<comment type="caution">
    <text evidence="1">The sequence shown here is derived from an EMBL/GenBank/DDBJ whole genome shotgun (WGS) entry which is preliminary data.</text>
</comment>
<dbReference type="GO" id="GO:0019441">
    <property type="term" value="P:L-tryptophan catabolic process to kynurenine"/>
    <property type="evidence" value="ECO:0007669"/>
    <property type="project" value="InterPro"/>
</dbReference>
<dbReference type="Pfam" id="PF04199">
    <property type="entry name" value="Cyclase"/>
    <property type="match status" value="1"/>
</dbReference>
<keyword evidence="2" id="KW-1185">Reference proteome</keyword>
<dbReference type="InParanoid" id="D6TLH0"/>
<dbReference type="PANTHER" id="PTHR31118:SF12">
    <property type="entry name" value="CYCLASE-LIKE PROTEIN 2"/>
    <property type="match status" value="1"/>
</dbReference>
<dbReference type="OrthoDB" id="9796085at2"/>